<organism evidence="1 2">
    <name type="scientific">Liparis tanakae</name>
    <name type="common">Tanaka's snailfish</name>
    <dbReference type="NCBI Taxonomy" id="230148"/>
    <lineage>
        <taxon>Eukaryota</taxon>
        <taxon>Metazoa</taxon>
        <taxon>Chordata</taxon>
        <taxon>Craniata</taxon>
        <taxon>Vertebrata</taxon>
        <taxon>Euteleostomi</taxon>
        <taxon>Actinopterygii</taxon>
        <taxon>Neopterygii</taxon>
        <taxon>Teleostei</taxon>
        <taxon>Neoteleostei</taxon>
        <taxon>Acanthomorphata</taxon>
        <taxon>Eupercaria</taxon>
        <taxon>Perciformes</taxon>
        <taxon>Cottioidei</taxon>
        <taxon>Cottales</taxon>
        <taxon>Liparidae</taxon>
        <taxon>Liparis</taxon>
    </lineage>
</organism>
<evidence type="ECO:0000313" key="2">
    <source>
        <dbReference type="Proteomes" id="UP000314294"/>
    </source>
</evidence>
<dbReference type="Proteomes" id="UP000314294">
    <property type="component" value="Unassembled WGS sequence"/>
</dbReference>
<name>A0A4Z2IEJ7_9TELE</name>
<dbReference type="EMBL" id="SRLO01000097">
    <property type="protein sequence ID" value="TNN76005.1"/>
    <property type="molecule type" value="Genomic_DNA"/>
</dbReference>
<accession>A0A4Z2IEJ7</accession>
<gene>
    <name evidence="1" type="ORF">EYF80_013768</name>
</gene>
<sequence>MVVVFAKTRHEGEVFIIRTVECPRKEEIDKPVLFEGVAEVMQVLGNKRRCLHRGRLDDALEHDPIAEVLKDSRADEFRAVLASVALPDEKHAEGAILSQVGGHDAHHVHVVLDARHLLGHVGQVQEGADPSVAAAADDERPVGRMDQQKLVEVGHGLRVLAGGGGRRTGAGVLFGARLVLSLPLERRPQLVDGVDRPQI</sequence>
<dbReference type="AlphaFoldDB" id="A0A4Z2IEJ7"/>
<evidence type="ECO:0000313" key="1">
    <source>
        <dbReference type="EMBL" id="TNN76005.1"/>
    </source>
</evidence>
<comment type="caution">
    <text evidence="1">The sequence shown here is derived from an EMBL/GenBank/DDBJ whole genome shotgun (WGS) entry which is preliminary data.</text>
</comment>
<proteinExistence type="predicted"/>
<reference evidence="1 2" key="1">
    <citation type="submission" date="2019-03" db="EMBL/GenBank/DDBJ databases">
        <title>First draft genome of Liparis tanakae, snailfish: a comprehensive survey of snailfish specific genes.</title>
        <authorList>
            <person name="Kim W."/>
            <person name="Song I."/>
            <person name="Jeong J.-H."/>
            <person name="Kim D."/>
            <person name="Kim S."/>
            <person name="Ryu S."/>
            <person name="Song J.Y."/>
            <person name="Lee S.K."/>
        </authorList>
    </citation>
    <scope>NUCLEOTIDE SEQUENCE [LARGE SCALE GENOMIC DNA]</scope>
    <source>
        <tissue evidence="1">Muscle</tissue>
    </source>
</reference>
<protein>
    <submittedName>
        <fullName evidence="1">Uncharacterized protein</fullName>
    </submittedName>
</protein>
<keyword evidence="2" id="KW-1185">Reference proteome</keyword>